<keyword evidence="3" id="KW-1185">Reference proteome</keyword>
<evidence type="ECO:0000259" key="1">
    <source>
        <dbReference type="PROSITE" id="PS51186"/>
    </source>
</evidence>
<dbReference type="Proteomes" id="UP001057877">
    <property type="component" value="Chromosome"/>
</dbReference>
<dbReference type="RefSeq" id="WP_258388790.1">
    <property type="nucleotide sequence ID" value="NZ_CP091430.1"/>
</dbReference>
<protein>
    <submittedName>
        <fullName evidence="2">GNAT family N-acetyltransferase</fullName>
    </submittedName>
</protein>
<dbReference type="InterPro" id="IPR016181">
    <property type="entry name" value="Acyl_CoA_acyltransferase"/>
</dbReference>
<sequence>MNIRLANPSDSGGIARAHVDSWKTAYKGIISDRYLDNLSYEGRAKNWKWVFDHPQPDEVIFVAEERGAIVGFINGGKSRESALDYDAELYALYLVRDAQGKGYGKLLYNSLVEHIKKSRYQSMMVWVLERNPSMAFYQKLGGQFVGRKEIRIGDDVLFEAALGWKELG</sequence>
<gene>
    <name evidence="2" type="ORF">L1F29_13325</name>
</gene>
<dbReference type="Pfam" id="PF00583">
    <property type="entry name" value="Acetyltransf_1"/>
    <property type="match status" value="1"/>
</dbReference>
<reference evidence="2" key="1">
    <citation type="submission" date="2022-01" db="EMBL/GenBank/DDBJ databases">
        <title>Paenibacillus spongiae sp. nov., isolated from marine sponge.</title>
        <authorList>
            <person name="Li Z."/>
            <person name="Zhang M."/>
        </authorList>
    </citation>
    <scope>NUCLEOTIDE SEQUENCE</scope>
    <source>
        <strain evidence="2">PHS-Z3</strain>
    </source>
</reference>
<evidence type="ECO:0000313" key="3">
    <source>
        <dbReference type="Proteomes" id="UP001057877"/>
    </source>
</evidence>
<evidence type="ECO:0000313" key="2">
    <source>
        <dbReference type="EMBL" id="UVI32740.1"/>
    </source>
</evidence>
<proteinExistence type="predicted"/>
<organism evidence="2 3">
    <name type="scientific">Paenibacillus spongiae</name>
    <dbReference type="NCBI Taxonomy" id="2909671"/>
    <lineage>
        <taxon>Bacteria</taxon>
        <taxon>Bacillati</taxon>
        <taxon>Bacillota</taxon>
        <taxon>Bacilli</taxon>
        <taxon>Bacillales</taxon>
        <taxon>Paenibacillaceae</taxon>
        <taxon>Paenibacillus</taxon>
    </lineage>
</organism>
<dbReference type="SUPFAM" id="SSF55729">
    <property type="entry name" value="Acyl-CoA N-acyltransferases (Nat)"/>
    <property type="match status" value="1"/>
</dbReference>
<accession>A0ABY5SJ91</accession>
<dbReference type="EMBL" id="CP091430">
    <property type="protein sequence ID" value="UVI32740.1"/>
    <property type="molecule type" value="Genomic_DNA"/>
</dbReference>
<dbReference type="CDD" id="cd04301">
    <property type="entry name" value="NAT_SF"/>
    <property type="match status" value="1"/>
</dbReference>
<dbReference type="PROSITE" id="PS51186">
    <property type="entry name" value="GNAT"/>
    <property type="match status" value="1"/>
</dbReference>
<dbReference type="InterPro" id="IPR000182">
    <property type="entry name" value="GNAT_dom"/>
</dbReference>
<name>A0ABY5SJ91_9BACL</name>
<dbReference type="Gene3D" id="3.40.630.30">
    <property type="match status" value="1"/>
</dbReference>
<feature type="domain" description="N-acetyltransferase" evidence="1">
    <location>
        <begin position="1"/>
        <end position="163"/>
    </location>
</feature>